<dbReference type="AlphaFoldDB" id="A0A6F9DHB0"/>
<feature type="region of interest" description="Disordered" evidence="1">
    <location>
        <begin position="446"/>
        <end position="581"/>
    </location>
</feature>
<feature type="region of interest" description="Disordered" evidence="1">
    <location>
        <begin position="412"/>
        <end position="431"/>
    </location>
</feature>
<proteinExistence type="evidence at transcript level"/>
<reference evidence="2" key="1">
    <citation type="submission" date="2020-04" db="EMBL/GenBank/DDBJ databases">
        <authorList>
            <person name="Neveu A P."/>
        </authorList>
    </citation>
    <scope>NUCLEOTIDE SEQUENCE</scope>
    <source>
        <tissue evidence="2">Whole embryo</tissue>
    </source>
</reference>
<feature type="compositionally biased region" description="Low complexity" evidence="1">
    <location>
        <begin position="564"/>
        <end position="575"/>
    </location>
</feature>
<evidence type="ECO:0000256" key="1">
    <source>
        <dbReference type="SAM" id="MobiDB-lite"/>
    </source>
</evidence>
<feature type="compositionally biased region" description="Polar residues" evidence="1">
    <location>
        <begin position="484"/>
        <end position="494"/>
    </location>
</feature>
<sequence length="581" mass="65263">MDLRAEKFLAKIAQRLAETTCEENVRSIFEDAISSLPEKHLKLKNHITSNVEYYFKFYEKSLKDTKKSVQPLEVTLHPPKSFVAELLMHQNDTEKLVEILDKAINNELKSLKTDEFTQKLCNLAISSQSTTIAHVIANALYNFFENKVESELKLVPQAKQVAELQENIFKVILLLNHQFRDLKPQKLAKGIPKLQDILAALFSFYIDLSIHAGQSHCENQRCSLLEMSNLLFGENQTVLLDALSQVSQLSNCNAAEVLDSVYSKIILHHQWNTDALSLPTYLQLMLVVRQAIGVMKGHTSGVADQYRSVASKFSAPELFYKWVVGKVGGEDILDTTPITLDSAPNVITEYLLNGAELETIEDLVNLIHAGPATQEAPKLKATDKPESAVPDSLFFIDTKPKAQEGVGIDEIDADDAKLSESESCDDYNLSDRELDSDVESLKDEYFDTNNNLQAEDVESEMLDNKTEESHDAETLPDNKKDQKINVTDSESDAPTNDKKSTTRSTPRKRKTGVRTRTTPRQQYKVAEVDLELSSIPEELQVDTKCAKLDMKPKTRVRKTRSDSESSTGSHSYSTRSRSKNS</sequence>
<evidence type="ECO:0000313" key="2">
    <source>
        <dbReference type="EMBL" id="CAB3262854.1"/>
    </source>
</evidence>
<organism evidence="2">
    <name type="scientific">Phallusia mammillata</name>
    <dbReference type="NCBI Taxonomy" id="59560"/>
    <lineage>
        <taxon>Eukaryota</taxon>
        <taxon>Metazoa</taxon>
        <taxon>Chordata</taxon>
        <taxon>Tunicata</taxon>
        <taxon>Ascidiacea</taxon>
        <taxon>Phlebobranchia</taxon>
        <taxon>Ascidiidae</taxon>
        <taxon>Phallusia</taxon>
    </lineage>
</organism>
<protein>
    <submittedName>
        <fullName evidence="2">Uncharacterized protein LOC100184200</fullName>
    </submittedName>
</protein>
<gene>
    <name evidence="2" type="primary">LOC100184200</name>
</gene>
<dbReference type="EMBL" id="LR786992">
    <property type="protein sequence ID" value="CAB3262854.1"/>
    <property type="molecule type" value="mRNA"/>
</dbReference>
<feature type="compositionally biased region" description="Basic and acidic residues" evidence="1">
    <location>
        <begin position="462"/>
        <end position="483"/>
    </location>
</feature>
<name>A0A6F9DHB0_9ASCI</name>
<accession>A0A6F9DHB0</accession>